<evidence type="ECO:0000256" key="1">
    <source>
        <dbReference type="ARBA" id="ARBA00004496"/>
    </source>
</evidence>
<comment type="similarity">
    <text evidence="2 13">Belongs to the class-I aminoacyl-tRNA synthetase family.</text>
</comment>
<comment type="subcellular location">
    <subcellularLocation>
        <location evidence="1 13">Cytoplasm</location>
    </subcellularLocation>
</comment>
<dbReference type="SUPFAM" id="SSF52374">
    <property type="entry name" value="Nucleotidylyl transferase"/>
    <property type="match status" value="1"/>
</dbReference>
<evidence type="ECO:0000256" key="13">
    <source>
        <dbReference type="HAMAP-Rule" id="MF_00041"/>
    </source>
</evidence>
<evidence type="ECO:0000256" key="7">
    <source>
        <dbReference type="ARBA" id="ARBA00022741"/>
    </source>
</evidence>
<dbReference type="SMART" id="SM00840">
    <property type="entry name" value="DALR_2"/>
    <property type="match status" value="1"/>
</dbReference>
<feature type="short sequence motif" description="'HIGH' region" evidence="13">
    <location>
        <begin position="29"/>
        <end position="39"/>
    </location>
</feature>
<dbReference type="InterPro" id="IPR024909">
    <property type="entry name" value="Cys-tRNA/MSH_ligase"/>
</dbReference>
<evidence type="ECO:0000313" key="15">
    <source>
        <dbReference type="EMBL" id="MBY4797411.1"/>
    </source>
</evidence>
<keyword evidence="7 13" id="KW-0547">Nucleotide-binding</keyword>
<dbReference type="Gene3D" id="3.40.50.620">
    <property type="entry name" value="HUPs"/>
    <property type="match status" value="1"/>
</dbReference>
<dbReference type="InterPro" id="IPR056411">
    <property type="entry name" value="CysS_C"/>
</dbReference>
<evidence type="ECO:0000256" key="10">
    <source>
        <dbReference type="ARBA" id="ARBA00022917"/>
    </source>
</evidence>
<name>A0ABS7MJ72_9ACTN</name>
<evidence type="ECO:0000256" key="6">
    <source>
        <dbReference type="ARBA" id="ARBA00022723"/>
    </source>
</evidence>
<keyword evidence="16" id="KW-1185">Reference proteome</keyword>
<comment type="cofactor">
    <cofactor evidence="13">
        <name>Zn(2+)</name>
        <dbReference type="ChEBI" id="CHEBI:29105"/>
    </cofactor>
    <text evidence="13">Binds 1 zinc ion per subunit.</text>
</comment>
<keyword evidence="5 13" id="KW-0436">Ligase</keyword>
<evidence type="ECO:0000259" key="14">
    <source>
        <dbReference type="SMART" id="SM00840"/>
    </source>
</evidence>
<dbReference type="EC" id="6.1.1.16" evidence="13"/>
<reference evidence="15 16" key="1">
    <citation type="submission" date="2021-08" db="EMBL/GenBank/DDBJ databases">
        <title>Collinsella faecalis sp. nov. isolated from swine faeces.</title>
        <authorList>
            <person name="Oh B.S."/>
            <person name="Lee J.H."/>
        </authorList>
    </citation>
    <scope>NUCLEOTIDE SEQUENCE [LARGE SCALE GENOMIC DNA]</scope>
    <source>
        <strain evidence="15 16">AGMB00827</strain>
    </source>
</reference>
<dbReference type="Gene3D" id="1.20.120.1910">
    <property type="entry name" value="Cysteine-tRNA ligase, C-terminal anti-codon recognition domain"/>
    <property type="match status" value="1"/>
</dbReference>
<feature type="binding site" evidence="13">
    <location>
        <position position="208"/>
    </location>
    <ligand>
        <name>Zn(2+)</name>
        <dbReference type="ChEBI" id="CHEBI:29105"/>
    </ligand>
</feature>
<comment type="subunit">
    <text evidence="3 13">Monomer.</text>
</comment>
<sequence length="510" mass="55674">MRIYSSQTREKAEFIPIEAGKVRMYVCGPTVYDNIHIGNARTFISFDVIRRWLMASGYEVTFAQNLTDVDDKIINRAAEEGRDPAELAESFAERFIAIMRRAGVLDPDIRPRATREIGPMIGMIKRLIEQGHAYAPGNGDVYFSVRSDPAYGAVSGRHLDDLMAGARIEENTSKRDPFDFALWKAVKPGEPSWKSPWGEGRPGWHTECAAMVHRYLGVPIDIHGGGSDLAFPHHENECAQASCAWHAGFSKIWMHAGMLLVEGEKMSKSLGNFFTLEEVLKRHSAAALRLLMAQTHYRSPLDFSWERLEGAEHSLARVAGTVENLLWAASRSGQGDLATAPREAADTDDDRDGVVSAESLGGTLERAIKAARAEFAAQMDDDFNTAGALAACFSLVSEANAYLDQAGSHLDPTLASNTAAMIRELFSTIGIELPVREGADVPAEIVGIAQELVGFSGETSAEAAEAILAARAEARSERDWARADAIRDQLGAIGLMVEDTAHGSRIKWAQ</sequence>
<dbReference type="GO" id="GO:0004817">
    <property type="term" value="F:cysteine-tRNA ligase activity"/>
    <property type="evidence" value="ECO:0007669"/>
    <property type="project" value="UniProtKB-EC"/>
</dbReference>
<keyword evidence="4 13" id="KW-0963">Cytoplasm</keyword>
<accession>A0ABS7MJ72</accession>
<gene>
    <name evidence="13 15" type="primary">cysS</name>
    <name evidence="15" type="ORF">K6V98_03420</name>
</gene>
<dbReference type="InterPro" id="IPR032678">
    <property type="entry name" value="tRNA-synt_1_cat_dom"/>
</dbReference>
<evidence type="ECO:0000256" key="2">
    <source>
        <dbReference type="ARBA" id="ARBA00005594"/>
    </source>
</evidence>
<keyword evidence="6 13" id="KW-0479">Metal-binding</keyword>
<dbReference type="Pfam" id="PF01406">
    <property type="entry name" value="tRNA-synt_1e"/>
    <property type="match status" value="1"/>
</dbReference>
<feature type="binding site" evidence="13">
    <location>
        <position position="268"/>
    </location>
    <ligand>
        <name>ATP</name>
        <dbReference type="ChEBI" id="CHEBI:30616"/>
    </ligand>
</feature>
<evidence type="ECO:0000256" key="5">
    <source>
        <dbReference type="ARBA" id="ARBA00022598"/>
    </source>
</evidence>
<comment type="caution">
    <text evidence="15">The sequence shown here is derived from an EMBL/GenBank/DDBJ whole genome shotgun (WGS) entry which is preliminary data.</text>
</comment>
<organism evidence="15 16">
    <name type="scientific">Collinsella ureilytica</name>
    <dbReference type="NCBI Taxonomy" id="2869515"/>
    <lineage>
        <taxon>Bacteria</taxon>
        <taxon>Bacillati</taxon>
        <taxon>Actinomycetota</taxon>
        <taxon>Coriobacteriia</taxon>
        <taxon>Coriobacteriales</taxon>
        <taxon>Coriobacteriaceae</taxon>
        <taxon>Collinsella</taxon>
    </lineage>
</organism>
<feature type="domain" description="Cysteinyl-tRNA synthetase class Ia DALR" evidence="14">
    <location>
        <begin position="374"/>
        <end position="435"/>
    </location>
</feature>
<dbReference type="Pfam" id="PF23493">
    <property type="entry name" value="CysS_C"/>
    <property type="match status" value="1"/>
</dbReference>
<dbReference type="NCBIfam" id="TIGR00435">
    <property type="entry name" value="cysS"/>
    <property type="match status" value="1"/>
</dbReference>
<feature type="short sequence motif" description="'KMSKS' region" evidence="13">
    <location>
        <begin position="265"/>
        <end position="269"/>
    </location>
</feature>
<dbReference type="InterPro" id="IPR009080">
    <property type="entry name" value="tRNAsynth_Ia_anticodon-bd"/>
</dbReference>
<evidence type="ECO:0000313" key="16">
    <source>
        <dbReference type="Proteomes" id="UP000700908"/>
    </source>
</evidence>
<dbReference type="SUPFAM" id="SSF47323">
    <property type="entry name" value="Anticodon-binding domain of a subclass of class I aminoacyl-tRNA synthetases"/>
    <property type="match status" value="1"/>
</dbReference>
<protein>
    <recommendedName>
        <fullName evidence="13">Cysteine--tRNA ligase</fullName>
        <ecNumber evidence="13">6.1.1.16</ecNumber>
    </recommendedName>
    <alternativeName>
        <fullName evidence="13">Cysteinyl-tRNA synthetase</fullName>
        <shortName evidence="13">CysRS</shortName>
    </alternativeName>
</protein>
<comment type="catalytic activity">
    <reaction evidence="12 13">
        <text>tRNA(Cys) + L-cysteine + ATP = L-cysteinyl-tRNA(Cys) + AMP + diphosphate</text>
        <dbReference type="Rhea" id="RHEA:17773"/>
        <dbReference type="Rhea" id="RHEA-COMP:9661"/>
        <dbReference type="Rhea" id="RHEA-COMP:9679"/>
        <dbReference type="ChEBI" id="CHEBI:30616"/>
        <dbReference type="ChEBI" id="CHEBI:33019"/>
        <dbReference type="ChEBI" id="CHEBI:35235"/>
        <dbReference type="ChEBI" id="CHEBI:78442"/>
        <dbReference type="ChEBI" id="CHEBI:78517"/>
        <dbReference type="ChEBI" id="CHEBI:456215"/>
        <dbReference type="EC" id="6.1.1.16"/>
    </reaction>
</comment>
<feature type="binding site" evidence="13">
    <location>
        <position position="237"/>
    </location>
    <ligand>
        <name>Zn(2+)</name>
        <dbReference type="ChEBI" id="CHEBI:29105"/>
    </ligand>
</feature>
<dbReference type="Proteomes" id="UP000700908">
    <property type="component" value="Unassembled WGS sequence"/>
</dbReference>
<dbReference type="HAMAP" id="MF_00041">
    <property type="entry name" value="Cys_tRNA_synth"/>
    <property type="match status" value="1"/>
</dbReference>
<dbReference type="RefSeq" id="WP_222199131.1">
    <property type="nucleotide sequence ID" value="NZ_JAIMFO010000005.1"/>
</dbReference>
<dbReference type="Pfam" id="PF09190">
    <property type="entry name" value="DALR_2"/>
    <property type="match status" value="1"/>
</dbReference>
<evidence type="ECO:0000256" key="11">
    <source>
        <dbReference type="ARBA" id="ARBA00023146"/>
    </source>
</evidence>
<evidence type="ECO:0000256" key="9">
    <source>
        <dbReference type="ARBA" id="ARBA00022840"/>
    </source>
</evidence>
<dbReference type="InterPro" id="IPR015803">
    <property type="entry name" value="Cys-tRNA-ligase"/>
</dbReference>
<feature type="binding site" evidence="13">
    <location>
        <position position="27"/>
    </location>
    <ligand>
        <name>Zn(2+)</name>
        <dbReference type="ChEBI" id="CHEBI:29105"/>
    </ligand>
</feature>
<dbReference type="InterPro" id="IPR014729">
    <property type="entry name" value="Rossmann-like_a/b/a_fold"/>
</dbReference>
<evidence type="ECO:0000256" key="4">
    <source>
        <dbReference type="ARBA" id="ARBA00022490"/>
    </source>
</evidence>
<proteinExistence type="inferred from homology"/>
<evidence type="ECO:0000256" key="8">
    <source>
        <dbReference type="ARBA" id="ARBA00022833"/>
    </source>
</evidence>
<keyword evidence="10 13" id="KW-0648">Protein biosynthesis</keyword>
<dbReference type="PANTHER" id="PTHR10890">
    <property type="entry name" value="CYSTEINYL-TRNA SYNTHETASE"/>
    <property type="match status" value="1"/>
</dbReference>
<dbReference type="InterPro" id="IPR015273">
    <property type="entry name" value="Cys-tRNA-synt_Ia_DALR"/>
</dbReference>
<evidence type="ECO:0000256" key="3">
    <source>
        <dbReference type="ARBA" id="ARBA00011245"/>
    </source>
</evidence>
<dbReference type="EMBL" id="JAIMFO010000005">
    <property type="protein sequence ID" value="MBY4797411.1"/>
    <property type="molecule type" value="Genomic_DNA"/>
</dbReference>
<dbReference type="PRINTS" id="PR00983">
    <property type="entry name" value="TRNASYNTHCYS"/>
</dbReference>
<keyword evidence="8 13" id="KW-0862">Zinc</keyword>
<dbReference type="CDD" id="cd00672">
    <property type="entry name" value="CysRS_core"/>
    <property type="match status" value="1"/>
</dbReference>
<dbReference type="PANTHER" id="PTHR10890:SF3">
    <property type="entry name" value="CYSTEINE--TRNA LIGASE, CYTOPLASMIC"/>
    <property type="match status" value="1"/>
</dbReference>
<evidence type="ECO:0000256" key="12">
    <source>
        <dbReference type="ARBA" id="ARBA00047398"/>
    </source>
</evidence>
<keyword evidence="9 13" id="KW-0067">ATP-binding</keyword>
<feature type="binding site" evidence="13">
    <location>
        <position position="233"/>
    </location>
    <ligand>
        <name>Zn(2+)</name>
        <dbReference type="ChEBI" id="CHEBI:29105"/>
    </ligand>
</feature>
<keyword evidence="11 13" id="KW-0030">Aminoacyl-tRNA synthetase</keyword>